<dbReference type="PANTHER" id="PTHR30163:SF8">
    <property type="entry name" value="LYTIC MUREIN TRANSGLYCOSYLASE"/>
    <property type="match status" value="1"/>
</dbReference>
<dbReference type="PANTHER" id="PTHR30163">
    <property type="entry name" value="MEMBRANE-BOUND LYTIC MUREIN TRANSGLYCOSYLASE B"/>
    <property type="match status" value="1"/>
</dbReference>
<accession>A0AAC9P8S9</accession>
<dbReference type="AlphaFoldDB" id="A0AAC9P8S9"/>
<dbReference type="GO" id="GO:0008933">
    <property type="term" value="F:peptidoglycan lytic transglycosylase activity"/>
    <property type="evidence" value="ECO:0007669"/>
    <property type="project" value="TreeGrafter"/>
</dbReference>
<dbReference type="NCBIfam" id="TIGR02283">
    <property type="entry name" value="MltB_2"/>
    <property type="match status" value="1"/>
</dbReference>
<organism evidence="2 3">
    <name type="scientific">Granulibacter bethesdensis</name>
    <dbReference type="NCBI Taxonomy" id="364410"/>
    <lineage>
        <taxon>Bacteria</taxon>
        <taxon>Pseudomonadati</taxon>
        <taxon>Pseudomonadota</taxon>
        <taxon>Alphaproteobacteria</taxon>
        <taxon>Acetobacterales</taxon>
        <taxon>Acetobacteraceae</taxon>
        <taxon>Granulibacter</taxon>
    </lineage>
</organism>
<feature type="domain" description="Transglycosylase SLT" evidence="1">
    <location>
        <begin position="60"/>
        <end position="351"/>
    </location>
</feature>
<evidence type="ECO:0000259" key="1">
    <source>
        <dbReference type="Pfam" id="PF13406"/>
    </source>
</evidence>
<keyword evidence="2" id="KW-0326">Glycosidase</keyword>
<dbReference type="InterPro" id="IPR023346">
    <property type="entry name" value="Lysozyme-like_dom_sf"/>
</dbReference>
<proteinExistence type="predicted"/>
<dbReference type="EC" id="3.2.1.-" evidence="2"/>
<name>A0AAC9P8S9_9PROT</name>
<dbReference type="FunFam" id="1.10.8.350:FF:000001">
    <property type="entry name" value="Lytic murein transglycosylase B"/>
    <property type="match status" value="1"/>
</dbReference>
<sequence>MTFASPLWWRGRGDALPPSCDRASMMSIPRRSFLSALPAAACLGAASEVFPSNRAEAQDFRAFIAGVRAEGRRAGISDAILAQALNGLSPNTRVIELDRKQPEFTMTWERYRSTRLSEKRIAAGREQAARNAQLLMQVENAYGVDRGVILGIWGLETNYGGFQGGFNVIEATATLAWEGRRASFFRSELMAALKILNHGDITMPRMQGSYAGAMGQPQFMPTSFNRYAVDFDGDGRRNIWDSVPDVLASIANYLLKSGWHQGQPWGTQAIAPATIDPSLTGRQNRLSLAEWARLGVTLGNGQRLPPSPLPASLILPDGPGGEAFLAYPNFNVIRRYNPSDFYAIAVGMIGDMVMA</sequence>
<evidence type="ECO:0000313" key="2">
    <source>
        <dbReference type="EMBL" id="APH54349.1"/>
    </source>
</evidence>
<dbReference type="CDD" id="cd13399">
    <property type="entry name" value="Slt35-like"/>
    <property type="match status" value="1"/>
</dbReference>
<dbReference type="Proteomes" id="UP000182373">
    <property type="component" value="Chromosome"/>
</dbReference>
<dbReference type="InterPro" id="IPR043426">
    <property type="entry name" value="MltB-like"/>
</dbReference>
<reference evidence="3" key="1">
    <citation type="submission" date="2016-11" db="EMBL/GenBank/DDBJ databases">
        <title>Comparative genomic and phenotypic analysis of Granulibacter bethesdensis clinical isolates from patients with chronic granulomatous disease.</title>
        <authorList>
            <person name="Zarember K.A."/>
            <person name="Porcella S.F."/>
            <person name="Chu J."/>
            <person name="Ding L."/>
            <person name="Dahlstrom E."/>
            <person name="Barbian K."/>
            <person name="Martens C."/>
            <person name="Sykora L."/>
            <person name="Kramer S."/>
            <person name="Pettinato A.M."/>
            <person name="Hong H."/>
            <person name="Wald G."/>
            <person name="Berg L.J."/>
            <person name="Rogge L.S."/>
            <person name="Greenberg D.E."/>
            <person name="Falcone E.L."/>
            <person name="Neves J.F."/>
            <person name="Simoes M.J."/>
            <person name="Casal M."/>
            <person name="Rodriguez-Lopez F.C."/>
            <person name="Zelazny A."/>
            <person name="Gallin J.I."/>
            <person name="Holland S.M."/>
        </authorList>
    </citation>
    <scope>NUCLEOTIDE SEQUENCE [LARGE SCALE GENOMIC DNA]</scope>
    <source>
        <strain evidence="3">NIH9.1</strain>
    </source>
</reference>
<dbReference type="GO" id="GO:0009253">
    <property type="term" value="P:peptidoglycan catabolic process"/>
    <property type="evidence" value="ECO:0007669"/>
    <property type="project" value="TreeGrafter"/>
</dbReference>
<dbReference type="InterPro" id="IPR011970">
    <property type="entry name" value="MltB_2"/>
</dbReference>
<evidence type="ECO:0000313" key="3">
    <source>
        <dbReference type="Proteomes" id="UP000182373"/>
    </source>
</evidence>
<dbReference type="InterPro" id="IPR031304">
    <property type="entry name" value="SLT_2"/>
</dbReference>
<dbReference type="Pfam" id="PF13406">
    <property type="entry name" value="SLT_2"/>
    <property type="match status" value="1"/>
</dbReference>
<keyword evidence="2" id="KW-0378">Hydrolase</keyword>
<dbReference type="SUPFAM" id="SSF53955">
    <property type="entry name" value="Lysozyme-like"/>
    <property type="match status" value="1"/>
</dbReference>
<dbReference type="Gene3D" id="1.10.530.10">
    <property type="match status" value="1"/>
</dbReference>
<dbReference type="GO" id="GO:0016798">
    <property type="term" value="F:hydrolase activity, acting on glycosyl bonds"/>
    <property type="evidence" value="ECO:0007669"/>
    <property type="project" value="UniProtKB-KW"/>
</dbReference>
<gene>
    <name evidence="2" type="ORF">GbCGDNIH9_1070</name>
</gene>
<dbReference type="Gene3D" id="1.10.8.350">
    <property type="entry name" value="Bacterial muramidase"/>
    <property type="match status" value="1"/>
</dbReference>
<protein>
    <submittedName>
        <fullName evidence="2">Membrane-bound lytic murein transglycosylase B</fullName>
        <ecNumber evidence="2">3.2.1.-</ecNumber>
    </submittedName>
</protein>
<dbReference type="EMBL" id="CP018191">
    <property type="protein sequence ID" value="APH54349.1"/>
    <property type="molecule type" value="Genomic_DNA"/>
</dbReference>